<organism evidence="6 7">
    <name type="scientific">Streptomyces yaizuensis</name>
    <dbReference type="NCBI Taxonomy" id="2989713"/>
    <lineage>
        <taxon>Bacteria</taxon>
        <taxon>Bacillati</taxon>
        <taxon>Actinomycetota</taxon>
        <taxon>Actinomycetes</taxon>
        <taxon>Kitasatosporales</taxon>
        <taxon>Streptomycetaceae</taxon>
        <taxon>Streptomyces</taxon>
    </lineage>
</organism>
<keyword evidence="3" id="KW-0808">Transferase</keyword>
<gene>
    <name evidence="6" type="ORF">SYYSPA8_17490</name>
</gene>
<evidence type="ECO:0000259" key="5">
    <source>
        <dbReference type="Pfam" id="PF08241"/>
    </source>
</evidence>
<evidence type="ECO:0000256" key="1">
    <source>
        <dbReference type="ARBA" id="ARBA00008361"/>
    </source>
</evidence>
<dbReference type="GO" id="GO:0032259">
    <property type="term" value="P:methylation"/>
    <property type="evidence" value="ECO:0007669"/>
    <property type="project" value="UniProtKB-KW"/>
</dbReference>
<evidence type="ECO:0000313" key="6">
    <source>
        <dbReference type="EMBL" id="GLF96117.1"/>
    </source>
</evidence>
<dbReference type="GO" id="GO:0008168">
    <property type="term" value="F:methyltransferase activity"/>
    <property type="evidence" value="ECO:0007669"/>
    <property type="project" value="UniProtKB-KW"/>
</dbReference>
<keyword evidence="2 6" id="KW-0489">Methyltransferase</keyword>
<feature type="region of interest" description="Disordered" evidence="4">
    <location>
        <begin position="1"/>
        <end position="33"/>
    </location>
</feature>
<feature type="region of interest" description="Disordered" evidence="4">
    <location>
        <begin position="188"/>
        <end position="209"/>
    </location>
</feature>
<evidence type="ECO:0000256" key="3">
    <source>
        <dbReference type="ARBA" id="ARBA00022679"/>
    </source>
</evidence>
<evidence type="ECO:0000313" key="7">
    <source>
        <dbReference type="Proteomes" id="UP001291653"/>
    </source>
</evidence>
<dbReference type="InterPro" id="IPR029063">
    <property type="entry name" value="SAM-dependent_MTases_sf"/>
</dbReference>
<accession>A0ABQ5P0H9</accession>
<dbReference type="InterPro" id="IPR051052">
    <property type="entry name" value="Diverse_substrate_MTase"/>
</dbReference>
<comment type="similarity">
    <text evidence="1">Belongs to the methyltransferase superfamily.</text>
</comment>
<feature type="domain" description="Methyltransferase type 11" evidence="5">
    <location>
        <begin position="75"/>
        <end position="164"/>
    </location>
</feature>
<dbReference type="Proteomes" id="UP001291653">
    <property type="component" value="Unassembled WGS sequence"/>
</dbReference>
<dbReference type="CDD" id="cd02440">
    <property type="entry name" value="AdoMet_MTases"/>
    <property type="match status" value="1"/>
</dbReference>
<evidence type="ECO:0000256" key="2">
    <source>
        <dbReference type="ARBA" id="ARBA00022603"/>
    </source>
</evidence>
<dbReference type="InterPro" id="IPR013216">
    <property type="entry name" value="Methyltransf_11"/>
</dbReference>
<dbReference type="PANTHER" id="PTHR44942:SF4">
    <property type="entry name" value="METHYLTRANSFERASE TYPE 11 DOMAIN-CONTAINING PROTEIN"/>
    <property type="match status" value="1"/>
</dbReference>
<dbReference type="PANTHER" id="PTHR44942">
    <property type="entry name" value="METHYLTRANSF_11 DOMAIN-CONTAINING PROTEIN"/>
    <property type="match status" value="1"/>
</dbReference>
<comment type="caution">
    <text evidence="6">The sequence shown here is derived from an EMBL/GenBank/DDBJ whole genome shotgun (WGS) entry which is preliminary data.</text>
</comment>
<dbReference type="SUPFAM" id="SSF53335">
    <property type="entry name" value="S-adenosyl-L-methionine-dependent methyltransferases"/>
    <property type="match status" value="1"/>
</dbReference>
<name>A0ABQ5P0H9_9ACTN</name>
<dbReference type="Pfam" id="PF08241">
    <property type="entry name" value="Methyltransf_11"/>
    <property type="match status" value="1"/>
</dbReference>
<dbReference type="Gene3D" id="3.40.50.150">
    <property type="entry name" value="Vaccinia Virus protein VP39"/>
    <property type="match status" value="1"/>
</dbReference>
<keyword evidence="7" id="KW-1185">Reference proteome</keyword>
<protein>
    <submittedName>
        <fullName evidence="6">Class I SAM-dependent methyltransferase</fullName>
    </submittedName>
</protein>
<sequence length="280" mass="30432">MAPHSESSFRLAPDTDPGSPDGPDRSTSLWHDTGRARSFDQAADEYDTARPGYPPVLFDTIETLIGRPLHGADAVDVGAGTGIATRLLTDRGARVLAVEPGDGMAARFRRSAPHTPLVRATGDFLPLADNSADLITYAQSWHWTNPLHSLPEALRVLRPDGLLALWWNIADRTVPWVAAQAERLHNTFGDSAHGAPGTTRRLPAGTPGATEHRLHWTRRVPLDTHLANLSTHSVFLTAAPDTAAAVLRRERAALTEVFPDGHVTEEYVVELISLRPRPTS</sequence>
<reference evidence="6 7" key="1">
    <citation type="submission" date="2022-10" db="EMBL/GenBank/DDBJ databases">
        <title>Draft genome sequence of Streptomyces sp. YSPA8.</title>
        <authorList>
            <person name="Moriuchi R."/>
            <person name="Dohra H."/>
            <person name="Yamamura H."/>
            <person name="Kodani S."/>
        </authorList>
    </citation>
    <scope>NUCLEOTIDE SEQUENCE [LARGE SCALE GENOMIC DNA]</scope>
    <source>
        <strain evidence="6 7">YSPA8</strain>
    </source>
</reference>
<dbReference type="EMBL" id="BSBI01000006">
    <property type="protein sequence ID" value="GLF96117.1"/>
    <property type="molecule type" value="Genomic_DNA"/>
</dbReference>
<proteinExistence type="inferred from homology"/>
<dbReference type="RefSeq" id="WP_323448140.1">
    <property type="nucleotide sequence ID" value="NZ_BSBI01000006.1"/>
</dbReference>
<feature type="compositionally biased region" description="Low complexity" evidence="4">
    <location>
        <begin position="14"/>
        <end position="28"/>
    </location>
</feature>
<evidence type="ECO:0000256" key="4">
    <source>
        <dbReference type="SAM" id="MobiDB-lite"/>
    </source>
</evidence>